<evidence type="ECO:0000313" key="2">
    <source>
        <dbReference type="Proteomes" id="UP000283523"/>
    </source>
</evidence>
<comment type="caution">
    <text evidence="1">The sequence shown here is derived from an EMBL/GenBank/DDBJ whole genome shotgun (WGS) entry which is preliminary data.</text>
</comment>
<evidence type="ECO:0000313" key="1">
    <source>
        <dbReference type="EMBL" id="RIV27489.1"/>
    </source>
</evidence>
<sequence length="149" mass="17185">MTIAKYICFDTKHKAFNFLCKRGIIFALLLLLNMRTPLKELQEAAYNRTPMFKNTHLLTVVKPVDEQASLTAIFFPIHKDYPLENLVAHLHVKTNDYGSPSAVYIVKIDLNEVSDKNRGYTFTAHVSFDEILKYFIEAEFVINDTVKLI</sequence>
<dbReference type="Proteomes" id="UP000283523">
    <property type="component" value="Unassembled WGS sequence"/>
</dbReference>
<protein>
    <submittedName>
        <fullName evidence="1">Uncharacterized protein</fullName>
    </submittedName>
</protein>
<dbReference type="AlphaFoldDB" id="A0A418MJA4"/>
<proteinExistence type="predicted"/>
<dbReference type="EMBL" id="QXED01000001">
    <property type="protein sequence ID" value="RIV27489.1"/>
    <property type="molecule type" value="Genomic_DNA"/>
</dbReference>
<accession>A0A418MJA4</accession>
<name>A0A418MJA4_9BACT</name>
<reference evidence="1 2" key="1">
    <citation type="submission" date="2018-08" db="EMBL/GenBank/DDBJ databases">
        <title>Fibrisoma montanum sp. nov., isolated from Danxia mountain soil.</title>
        <authorList>
            <person name="Huang Y."/>
        </authorList>
    </citation>
    <scope>NUCLEOTIDE SEQUENCE [LARGE SCALE GENOMIC DNA]</scope>
    <source>
        <strain evidence="1 2">HYT19</strain>
    </source>
</reference>
<organism evidence="1 2">
    <name type="scientific">Fibrisoma montanum</name>
    <dbReference type="NCBI Taxonomy" id="2305895"/>
    <lineage>
        <taxon>Bacteria</taxon>
        <taxon>Pseudomonadati</taxon>
        <taxon>Bacteroidota</taxon>
        <taxon>Cytophagia</taxon>
        <taxon>Cytophagales</taxon>
        <taxon>Spirosomataceae</taxon>
        <taxon>Fibrisoma</taxon>
    </lineage>
</organism>
<keyword evidence="2" id="KW-1185">Reference proteome</keyword>
<gene>
    <name evidence="1" type="ORF">DYU11_04065</name>
</gene>